<dbReference type="SUPFAM" id="SSF51445">
    <property type="entry name" value="(Trans)glycosidases"/>
    <property type="match status" value="1"/>
</dbReference>
<dbReference type="Pfam" id="PF00933">
    <property type="entry name" value="Glyco_hydro_3"/>
    <property type="match status" value="1"/>
</dbReference>
<dbReference type="Gene3D" id="3.40.50.1700">
    <property type="entry name" value="Glycoside hydrolase family 3 C-terminal domain"/>
    <property type="match status" value="1"/>
</dbReference>
<keyword evidence="5" id="KW-1133">Transmembrane helix</keyword>
<dbReference type="GO" id="GO:0005975">
    <property type="term" value="P:carbohydrate metabolic process"/>
    <property type="evidence" value="ECO:0007669"/>
    <property type="project" value="InterPro"/>
</dbReference>
<organism evidence="7">
    <name type="scientific">uncultured bacterium contig00107</name>
    <dbReference type="NCBI Taxonomy" id="1181573"/>
    <lineage>
        <taxon>Bacteria</taxon>
        <taxon>environmental samples</taxon>
    </lineage>
</organism>
<dbReference type="InterPro" id="IPR036881">
    <property type="entry name" value="Glyco_hydro_3_C_sf"/>
</dbReference>
<evidence type="ECO:0000256" key="2">
    <source>
        <dbReference type="ARBA" id="ARBA00022801"/>
    </source>
</evidence>
<dbReference type="Gene3D" id="3.20.20.300">
    <property type="entry name" value="Glycoside hydrolase, family 3, N-terminal domain"/>
    <property type="match status" value="1"/>
</dbReference>
<dbReference type="InterPro" id="IPR002772">
    <property type="entry name" value="Glyco_hydro_3_C"/>
</dbReference>
<feature type="transmembrane region" description="Helical" evidence="5">
    <location>
        <begin position="115"/>
        <end position="133"/>
    </location>
</feature>
<dbReference type="InterPro" id="IPR026891">
    <property type="entry name" value="Fn3-like"/>
</dbReference>
<accession>A0A806KL75</accession>
<dbReference type="PROSITE" id="PS00775">
    <property type="entry name" value="GLYCOSYL_HYDROL_F3"/>
    <property type="match status" value="1"/>
</dbReference>
<dbReference type="Pfam" id="PF01915">
    <property type="entry name" value="Glyco_hydro_3_C"/>
    <property type="match status" value="1"/>
</dbReference>
<feature type="domain" description="Fibronectin type III-like" evidence="6">
    <location>
        <begin position="336"/>
        <end position="407"/>
    </location>
</feature>
<dbReference type="PRINTS" id="PR00133">
    <property type="entry name" value="GLHYDRLASE3"/>
</dbReference>
<dbReference type="EMBL" id="JQ844280">
    <property type="protein sequence ID" value="AGS54216.1"/>
    <property type="molecule type" value="Genomic_DNA"/>
</dbReference>
<dbReference type="InterPro" id="IPR001764">
    <property type="entry name" value="Glyco_hydro_3_N"/>
</dbReference>
<protein>
    <submittedName>
        <fullName evidence="7">Beta-glucosidase</fullName>
        <ecNumber evidence="7">3.2.1.21</ecNumber>
    </submittedName>
</protein>
<evidence type="ECO:0000256" key="5">
    <source>
        <dbReference type="SAM" id="Phobius"/>
    </source>
</evidence>
<dbReference type="SMART" id="SM01217">
    <property type="entry name" value="Fn3_like"/>
    <property type="match status" value="1"/>
</dbReference>
<evidence type="ECO:0000259" key="6">
    <source>
        <dbReference type="SMART" id="SM01217"/>
    </source>
</evidence>
<name>A0A806KL75_9BACT</name>
<comment type="similarity">
    <text evidence="1 4">Belongs to the glycosyl hydrolase 3 family.</text>
</comment>
<keyword evidence="5" id="KW-0812">Transmembrane</keyword>
<evidence type="ECO:0000313" key="7">
    <source>
        <dbReference type="EMBL" id="AGS54216.1"/>
    </source>
</evidence>
<reference evidence="7" key="1">
    <citation type="submission" date="2012-03" db="EMBL/GenBank/DDBJ databases">
        <title>Functional metagenomics reveals considerable lignocellulase gene clusters in the gut microbiome of a wood-feeding higher termite.</title>
        <authorList>
            <person name="Liu N."/>
        </authorList>
    </citation>
    <scope>NUCLEOTIDE SEQUENCE</scope>
</reference>
<keyword evidence="4 7" id="KW-0326">Glycosidase</keyword>
<dbReference type="InterPro" id="IPR019800">
    <property type="entry name" value="Glyco_hydro_3_AS"/>
</dbReference>
<dbReference type="Gene3D" id="2.60.40.10">
    <property type="entry name" value="Immunoglobulins"/>
    <property type="match status" value="1"/>
</dbReference>
<dbReference type="PANTHER" id="PTHR42715">
    <property type="entry name" value="BETA-GLUCOSIDASE"/>
    <property type="match status" value="1"/>
</dbReference>
<keyword evidence="5" id="KW-0472">Membrane</keyword>
<dbReference type="InterPro" id="IPR013783">
    <property type="entry name" value="Ig-like_fold"/>
</dbReference>
<proteinExistence type="inferred from homology"/>
<keyword evidence="3" id="KW-0119">Carbohydrate metabolism</keyword>
<dbReference type="InterPro" id="IPR017853">
    <property type="entry name" value="GH"/>
</dbReference>
<sequence length="825" mass="89945">MTINTKARYTNEQNQRERECLDVAREAATEGIVLLKNEGVLPIAPQKIALFGAGAGMTIKGGTGSGEVNERHAVTILEGLEDAGFEVTTKGWIDEYARLYKDGEEAFAKEFRKRVGLFNIGAVVSFMFTPYLYPYGRRLTDEDIEASGTDACIYVVARQAGEGADRKLDRFENDLSEDELHNIRMCAAAYKKFVVVINVGATFNLGFLDEIENIGAVVFFCQQGSAGGAAFADIVSGKVSPSGRLAVSWAAKYDDIPFAREFSYLNGDVDNEYYKEGIFVGYRYFDSFGAKPRFEFGHGLSYTQFEVKSAGATLSKTKATVHAEVRNVGKTHSAKEVAQLYVSCPQGMLQREYQHLAAFAKTSLLAPGETETLRLEFDFADLAGYDEGASRYILEKGEYILRLGQSSRNTTPCAVVALDNDVVVSEHRRICPPQSPIDELTLPPAGEVSAKRTGSTADLLRLSLKSDDFETVVHKYDSIPIYSDEKVDALIGKLSVKDMVGIVVGSGMFGGKRHFDAPGAAGSTTSALVGKGIKNVLLADGPAGLRLQRTSAVTKSGKVKMIDAQIAILNMLPKYVKRFMFGNPKKDTLIYQYTTAFPVEMAMAQTWNLDLLERMGRSVGREMAEYGVTYWLAPGMNIHRNPLCGRNFEYYSEDPLLSGKMAAAAVRGLQSTPGCFATIKHYVCNDMEDNRNKVSSNLSERALREIYLKGFGIAVKEGGARSVMTSYNRVNGVYAPNSRDLCTAVLRNEWGFGGVVMTDWFSTGKGLADAALALAAGNDLMMPGSKDDKKAILAALKGGTLSVDDLRRSCALVLRDVVEGAAAQN</sequence>
<dbReference type="GO" id="GO:0008422">
    <property type="term" value="F:beta-glucosidase activity"/>
    <property type="evidence" value="ECO:0007669"/>
    <property type="project" value="UniProtKB-EC"/>
</dbReference>
<evidence type="ECO:0000256" key="3">
    <source>
        <dbReference type="ARBA" id="ARBA00023277"/>
    </source>
</evidence>
<evidence type="ECO:0000256" key="4">
    <source>
        <dbReference type="RuleBase" id="RU361161"/>
    </source>
</evidence>
<dbReference type="InterPro" id="IPR050288">
    <property type="entry name" value="Cellulose_deg_GH3"/>
</dbReference>
<keyword evidence="2 4" id="KW-0378">Hydrolase</keyword>
<dbReference type="AlphaFoldDB" id="A0A806KL75"/>
<dbReference type="SUPFAM" id="SSF52279">
    <property type="entry name" value="Beta-D-glucan exohydrolase, C-terminal domain"/>
    <property type="match status" value="1"/>
</dbReference>
<dbReference type="PANTHER" id="PTHR42715:SF10">
    <property type="entry name" value="BETA-GLUCOSIDASE"/>
    <property type="match status" value="1"/>
</dbReference>
<evidence type="ECO:0000256" key="1">
    <source>
        <dbReference type="ARBA" id="ARBA00005336"/>
    </source>
</evidence>
<dbReference type="Pfam" id="PF14310">
    <property type="entry name" value="Fn3-like"/>
    <property type="match status" value="1"/>
</dbReference>
<dbReference type="InterPro" id="IPR036962">
    <property type="entry name" value="Glyco_hydro_3_N_sf"/>
</dbReference>
<dbReference type="EC" id="3.2.1.21" evidence="7"/>